<evidence type="ECO:0000256" key="1">
    <source>
        <dbReference type="ARBA" id="ARBA00011073"/>
    </source>
</evidence>
<dbReference type="SUPFAM" id="SSF52743">
    <property type="entry name" value="Subtilisin-like"/>
    <property type="match status" value="1"/>
</dbReference>
<evidence type="ECO:0000313" key="10">
    <source>
        <dbReference type="EMBL" id="OAB81507.1"/>
    </source>
</evidence>
<evidence type="ECO:0000256" key="2">
    <source>
        <dbReference type="ARBA" id="ARBA00022670"/>
    </source>
</evidence>
<dbReference type="Pfam" id="PF00082">
    <property type="entry name" value="Peptidase_S8"/>
    <property type="match status" value="1"/>
</dbReference>
<evidence type="ECO:0000256" key="7">
    <source>
        <dbReference type="RuleBase" id="RU003355"/>
    </source>
</evidence>
<evidence type="ECO:0000256" key="5">
    <source>
        <dbReference type="ARBA" id="ARBA00022825"/>
    </source>
</evidence>
<reference evidence="10 11" key="1">
    <citation type="submission" date="2016-02" db="EMBL/GenBank/DDBJ databases">
        <title>Ulvibacter sp. LPB0005, isolated from Thais luteostoma.</title>
        <authorList>
            <person name="Shin S.-K."/>
            <person name="Yi H."/>
        </authorList>
    </citation>
    <scope>NUCLEOTIDE SEQUENCE [LARGE SCALE GENOMIC DNA]</scope>
    <source>
        <strain evidence="10 11">LPB0005</strain>
    </source>
</reference>
<dbReference type="InterPro" id="IPR023827">
    <property type="entry name" value="Peptidase_S8_Asp-AS"/>
</dbReference>
<protein>
    <submittedName>
        <fullName evidence="10">Serine protease</fullName>
    </submittedName>
</protein>
<evidence type="ECO:0000256" key="6">
    <source>
        <dbReference type="PROSITE-ProRule" id="PRU01240"/>
    </source>
</evidence>
<keyword evidence="11" id="KW-1185">Reference proteome</keyword>
<dbReference type="InterPro" id="IPR023828">
    <property type="entry name" value="Peptidase_S8_Ser-AS"/>
</dbReference>
<dbReference type="STRING" id="1763537.ULVI_01425"/>
<dbReference type="AlphaFoldDB" id="A0A167K8S4"/>
<dbReference type="OrthoDB" id="1407599at2"/>
<proteinExistence type="inferred from homology"/>
<dbReference type="InterPro" id="IPR017317">
    <property type="entry name" value="Pept_S8_subtilisin_bacteroid-2"/>
</dbReference>
<feature type="domain" description="Secretion system C-terminal sorting" evidence="9">
    <location>
        <begin position="470"/>
        <end position="540"/>
    </location>
</feature>
<dbReference type="PROSITE" id="PS00136">
    <property type="entry name" value="SUBTILASE_ASP"/>
    <property type="match status" value="1"/>
</dbReference>
<comment type="caution">
    <text evidence="10">The sequence shown here is derived from an EMBL/GenBank/DDBJ whole genome shotgun (WGS) entry which is preliminary data.</text>
</comment>
<keyword evidence="4 6" id="KW-0378">Hydrolase</keyword>
<dbReference type="InterPro" id="IPR000209">
    <property type="entry name" value="Peptidase_S8/S53_dom"/>
</dbReference>
<feature type="active site" description="Charge relay system" evidence="6">
    <location>
        <position position="216"/>
    </location>
</feature>
<dbReference type="InterPro" id="IPR036852">
    <property type="entry name" value="Peptidase_S8/S53_dom_sf"/>
</dbReference>
<dbReference type="GO" id="GO:0006508">
    <property type="term" value="P:proteolysis"/>
    <property type="evidence" value="ECO:0007669"/>
    <property type="project" value="UniProtKB-KW"/>
</dbReference>
<dbReference type="PIRSF" id="PIRSF037903">
    <property type="entry name" value="Subtilisin_rel_GFO_2223"/>
    <property type="match status" value="1"/>
</dbReference>
<dbReference type="InterPro" id="IPR026444">
    <property type="entry name" value="Secre_tail"/>
</dbReference>
<keyword evidence="5 6" id="KW-0720">Serine protease</keyword>
<dbReference type="InterPro" id="IPR015500">
    <property type="entry name" value="Peptidase_S8_subtilisin-rel"/>
</dbReference>
<dbReference type="EMBL" id="LRXL01000012">
    <property type="protein sequence ID" value="OAB81507.1"/>
    <property type="molecule type" value="Genomic_DNA"/>
</dbReference>
<organism evidence="10 11">
    <name type="scientific">Cochleicola gelatinilyticus</name>
    <dbReference type="NCBI Taxonomy" id="1763537"/>
    <lineage>
        <taxon>Bacteria</taxon>
        <taxon>Pseudomonadati</taxon>
        <taxon>Bacteroidota</taxon>
        <taxon>Flavobacteriia</taxon>
        <taxon>Flavobacteriales</taxon>
        <taxon>Flavobacteriaceae</taxon>
        <taxon>Cochleicola</taxon>
    </lineage>
</organism>
<name>A0A167K8S4_9FLAO</name>
<dbReference type="PRINTS" id="PR00723">
    <property type="entry name" value="SUBTILISIN"/>
</dbReference>
<dbReference type="PROSITE" id="PS51892">
    <property type="entry name" value="SUBTILASE"/>
    <property type="match status" value="1"/>
</dbReference>
<feature type="active site" description="Charge relay system" evidence="6">
    <location>
        <position position="176"/>
    </location>
</feature>
<dbReference type="GO" id="GO:0004252">
    <property type="term" value="F:serine-type endopeptidase activity"/>
    <property type="evidence" value="ECO:0007669"/>
    <property type="project" value="UniProtKB-UniRule"/>
</dbReference>
<dbReference type="RefSeq" id="WP_068588792.1">
    <property type="nucleotide sequence ID" value="NZ_LRXL01000012.1"/>
</dbReference>
<evidence type="ECO:0000256" key="4">
    <source>
        <dbReference type="ARBA" id="ARBA00022801"/>
    </source>
</evidence>
<comment type="similarity">
    <text evidence="1 6 7">Belongs to the peptidase S8 family.</text>
</comment>
<dbReference type="Gene3D" id="3.40.50.200">
    <property type="entry name" value="Peptidase S8/S53 domain"/>
    <property type="match status" value="1"/>
</dbReference>
<evidence type="ECO:0000259" key="9">
    <source>
        <dbReference type="Pfam" id="PF18962"/>
    </source>
</evidence>
<dbReference type="Pfam" id="PF18962">
    <property type="entry name" value="Por_Secre_tail"/>
    <property type="match status" value="1"/>
</dbReference>
<dbReference type="PANTHER" id="PTHR43806:SF67">
    <property type="entry name" value="EGF-LIKE DOMAIN-CONTAINING PROTEIN"/>
    <property type="match status" value="1"/>
</dbReference>
<dbReference type="PANTHER" id="PTHR43806">
    <property type="entry name" value="PEPTIDASE S8"/>
    <property type="match status" value="1"/>
</dbReference>
<dbReference type="Proteomes" id="UP000077013">
    <property type="component" value="Unassembled WGS sequence"/>
</dbReference>
<gene>
    <name evidence="10" type="ORF">ULVI_01425</name>
</gene>
<feature type="domain" description="Peptidase S8/S53" evidence="8">
    <location>
        <begin position="167"/>
        <end position="443"/>
    </location>
</feature>
<dbReference type="CDD" id="cd07493">
    <property type="entry name" value="Peptidases_S8_9"/>
    <property type="match status" value="1"/>
</dbReference>
<accession>A0A167K8S4</accession>
<keyword evidence="2 6" id="KW-0645">Protease</keyword>
<evidence type="ECO:0000313" key="11">
    <source>
        <dbReference type="Proteomes" id="UP000077013"/>
    </source>
</evidence>
<evidence type="ECO:0000259" key="8">
    <source>
        <dbReference type="Pfam" id="PF00082"/>
    </source>
</evidence>
<dbReference type="NCBIfam" id="TIGR04183">
    <property type="entry name" value="Por_Secre_tail"/>
    <property type="match status" value="1"/>
</dbReference>
<sequence>MKKILIICVLIVSQWSFGQEEALVFLADKENVAASLENPITILTQDAIDRKTLHSTPIDERDVPVNENYIAQLKSTSGIEVLAKSKWMNAVYVVGSETNINNLLNLDFVTEIEFSDSSLNFFRTTRSLEDKFNFEGEQSSIIYDYGAALNQVEMLSVDYLHEQDYTGENITVAVMDSGFPNVNTNPAYQEMRDEGRLLGTYDFVRRIENGDGFGSHGARTFSDMGGFLDGQFVGTAPKASYYLYVTEDARPDRESPVEEAYWVEALERADSLGVYVTNTSLGYQDFVNPSYDHSYEDLDGQTTIAARGANLAFDKGMLNVTSAGNDGNPGNFLYVATPADAPGVLTVGSVNSEEIKSGFSSIGPTVDGRIKPDVMAQGSSAAVVSENGQVETNSGTSFSSPIMAGAVASLWQASPELTNMQIMQIVRESADRFSNPNDEYGYGIPNFEDAVNAAILLGVQEQQLKDQFAIYPNPVTTTLNVVFPKNSRRAQVVLYNVLGKKILETEISSVSRGLDVSHLSSGVYIAKITSENKSNSFKIIKQ</sequence>
<dbReference type="InterPro" id="IPR050131">
    <property type="entry name" value="Peptidase_S8_subtilisin-like"/>
</dbReference>
<dbReference type="PROSITE" id="PS00138">
    <property type="entry name" value="SUBTILASE_SER"/>
    <property type="match status" value="1"/>
</dbReference>
<feature type="active site" description="Charge relay system" evidence="6">
    <location>
        <position position="397"/>
    </location>
</feature>
<evidence type="ECO:0000256" key="3">
    <source>
        <dbReference type="ARBA" id="ARBA00022729"/>
    </source>
</evidence>
<keyword evidence="3" id="KW-0732">Signal</keyword>